<feature type="compositionally biased region" description="Basic and acidic residues" evidence="1">
    <location>
        <begin position="83"/>
        <end position="94"/>
    </location>
</feature>
<name>A0A6J4NTK7_9ACTN</name>
<feature type="non-terminal residue" evidence="2">
    <location>
        <position position="277"/>
    </location>
</feature>
<evidence type="ECO:0000313" key="2">
    <source>
        <dbReference type="EMBL" id="CAA9397355.1"/>
    </source>
</evidence>
<feature type="non-terminal residue" evidence="2">
    <location>
        <position position="1"/>
    </location>
</feature>
<feature type="compositionally biased region" description="Basic and acidic residues" evidence="1">
    <location>
        <begin position="33"/>
        <end position="42"/>
    </location>
</feature>
<feature type="compositionally biased region" description="Basic and acidic residues" evidence="1">
    <location>
        <begin position="128"/>
        <end position="138"/>
    </location>
</feature>
<evidence type="ECO:0000256" key="1">
    <source>
        <dbReference type="SAM" id="MobiDB-lite"/>
    </source>
</evidence>
<protein>
    <submittedName>
        <fullName evidence="2">Uncharacterized protein</fullName>
    </submittedName>
</protein>
<feature type="compositionally biased region" description="Basic residues" evidence="1">
    <location>
        <begin position="152"/>
        <end position="175"/>
    </location>
</feature>
<organism evidence="2">
    <name type="scientific">uncultured Nocardioides sp</name>
    <dbReference type="NCBI Taxonomy" id="198441"/>
    <lineage>
        <taxon>Bacteria</taxon>
        <taxon>Bacillati</taxon>
        <taxon>Actinomycetota</taxon>
        <taxon>Actinomycetes</taxon>
        <taxon>Propionibacteriales</taxon>
        <taxon>Nocardioidaceae</taxon>
        <taxon>Nocardioides</taxon>
        <taxon>environmental samples</taxon>
    </lineage>
</organism>
<dbReference type="AlphaFoldDB" id="A0A6J4NTK7"/>
<sequence length="277" mass="29832">DPRPPPRRPPVAPRRPDGGRVTAGGPPTPRADGAARRDRDTEAGCGPPGVPRSLDPHARGDPLPLAPRRRAHPGRQGAALPPDRPRRRDPRERPGAGPGPRARVDGGRVAADPPRGPRRPGPPTGDLLRGDPRADHHQRPGVPPTGPGDLRRRPRVAGRRHAVPSRGPRRPLHPRAVRGAVPAVVLPRLLRDVVLPGRPLRDHQPGALEARVPRVEPRRAQPPRLPPPGRQPRDRPLARSRPRRLLLRAGTRAGDDAAVQGHRRVLLQPLAAALGAV</sequence>
<reference evidence="2" key="1">
    <citation type="submission" date="2020-02" db="EMBL/GenBank/DDBJ databases">
        <authorList>
            <person name="Meier V. D."/>
        </authorList>
    </citation>
    <scope>NUCLEOTIDE SEQUENCE</scope>
    <source>
        <strain evidence="2">AVDCRST_MAG32</strain>
    </source>
</reference>
<gene>
    <name evidence="2" type="ORF">AVDCRST_MAG32-2764</name>
</gene>
<proteinExistence type="predicted"/>
<dbReference type="EMBL" id="CADCUM010000107">
    <property type="protein sequence ID" value="CAA9397355.1"/>
    <property type="molecule type" value="Genomic_DNA"/>
</dbReference>
<feature type="region of interest" description="Disordered" evidence="1">
    <location>
        <begin position="1"/>
        <end position="175"/>
    </location>
</feature>
<accession>A0A6J4NTK7</accession>
<feature type="region of interest" description="Disordered" evidence="1">
    <location>
        <begin position="197"/>
        <end position="244"/>
    </location>
</feature>